<evidence type="ECO:0000256" key="2">
    <source>
        <dbReference type="ARBA" id="ARBA00022741"/>
    </source>
</evidence>
<dbReference type="InterPro" id="IPR003593">
    <property type="entry name" value="AAA+_ATPase"/>
</dbReference>
<dbReference type="SMART" id="SM00382">
    <property type="entry name" value="AAA"/>
    <property type="match status" value="1"/>
</dbReference>
<evidence type="ECO:0000256" key="1">
    <source>
        <dbReference type="ARBA" id="ARBA00022448"/>
    </source>
</evidence>
<reference evidence="5 6" key="1">
    <citation type="submission" date="2019-02" db="EMBL/GenBank/DDBJ databases">
        <title>Sequencing the genomes of 1000 actinobacteria strains.</title>
        <authorList>
            <person name="Klenk H.-P."/>
        </authorList>
    </citation>
    <scope>NUCLEOTIDE SEQUENCE [LARGE SCALE GENOMIC DNA]</scope>
    <source>
        <strain evidence="5 6">DSM 17364</strain>
    </source>
</reference>
<dbReference type="PROSITE" id="PS50893">
    <property type="entry name" value="ABC_TRANSPORTER_2"/>
    <property type="match status" value="1"/>
</dbReference>
<keyword evidence="3 5" id="KW-0067">ATP-binding</keyword>
<dbReference type="PANTHER" id="PTHR42788">
    <property type="entry name" value="TAURINE IMPORT ATP-BINDING PROTEIN-RELATED"/>
    <property type="match status" value="1"/>
</dbReference>
<dbReference type="GO" id="GO:0016887">
    <property type="term" value="F:ATP hydrolysis activity"/>
    <property type="evidence" value="ECO:0007669"/>
    <property type="project" value="InterPro"/>
</dbReference>
<dbReference type="InterPro" id="IPR017871">
    <property type="entry name" value="ABC_transporter-like_CS"/>
</dbReference>
<proteinExistence type="predicted"/>
<dbReference type="GO" id="GO:0005524">
    <property type="term" value="F:ATP binding"/>
    <property type="evidence" value="ECO:0007669"/>
    <property type="project" value="UniProtKB-KW"/>
</dbReference>
<dbReference type="OrthoDB" id="8773773at2"/>
<dbReference type="RefSeq" id="WP_102161126.1">
    <property type="nucleotide sequence ID" value="NZ_PGGT01000071.1"/>
</dbReference>
<feature type="domain" description="ABC transporter" evidence="4">
    <location>
        <begin position="3"/>
        <end position="224"/>
    </location>
</feature>
<evidence type="ECO:0000259" key="4">
    <source>
        <dbReference type="PROSITE" id="PS50893"/>
    </source>
</evidence>
<organism evidence="5 6">
    <name type="scientific">Zhihengliuella halotolerans</name>
    <dbReference type="NCBI Taxonomy" id="370736"/>
    <lineage>
        <taxon>Bacteria</taxon>
        <taxon>Bacillati</taxon>
        <taxon>Actinomycetota</taxon>
        <taxon>Actinomycetes</taxon>
        <taxon>Micrococcales</taxon>
        <taxon>Micrococcaceae</taxon>
        <taxon>Zhihengliuella</taxon>
    </lineage>
</organism>
<keyword evidence="2" id="KW-0547">Nucleotide-binding</keyword>
<gene>
    <name evidence="5" type="ORF">EV380_0874</name>
</gene>
<protein>
    <submittedName>
        <fullName evidence="5">NitT/TauT family transport system ATP-binding protein</fullName>
    </submittedName>
</protein>
<comment type="caution">
    <text evidence="5">The sequence shown here is derived from an EMBL/GenBank/DDBJ whole genome shotgun (WGS) entry which is preliminary data.</text>
</comment>
<keyword evidence="6" id="KW-1185">Reference proteome</keyword>
<dbReference type="InterPro" id="IPR003439">
    <property type="entry name" value="ABC_transporter-like_ATP-bd"/>
</dbReference>
<sequence>MSVELSETTLRYGDGPIVLDGLTESIRPGEFVALLGASGCGKSSLLNMLAGLLEPTGGSIDVPDDGAAFMFQDPTLLPWLSAQGNVELALRLAGVPRAERSVRARELIDLVQLGHAREKKPHEMSGGMRQRVALARALAQQRRLLLMDEPFAALDAITRDMLHEELRAIWQRTGMTIVFVTHNVREAIRLAGRILVLSSHPGRVIDTRTITDDFRADPARAAALAAELTDVLRKEQFKHEHLDQ</sequence>
<dbReference type="Gene3D" id="3.40.50.300">
    <property type="entry name" value="P-loop containing nucleotide triphosphate hydrolases"/>
    <property type="match status" value="1"/>
</dbReference>
<dbReference type="Proteomes" id="UP000292685">
    <property type="component" value="Unassembled WGS sequence"/>
</dbReference>
<name>A0A4V2G9R1_9MICC</name>
<dbReference type="SUPFAM" id="SSF52540">
    <property type="entry name" value="P-loop containing nucleoside triphosphate hydrolases"/>
    <property type="match status" value="1"/>
</dbReference>
<dbReference type="PANTHER" id="PTHR42788:SF13">
    <property type="entry name" value="ALIPHATIC SULFONATES IMPORT ATP-BINDING PROTEIN SSUB"/>
    <property type="match status" value="1"/>
</dbReference>
<dbReference type="InterPro" id="IPR027417">
    <property type="entry name" value="P-loop_NTPase"/>
</dbReference>
<evidence type="ECO:0000313" key="5">
    <source>
        <dbReference type="EMBL" id="RZU61306.1"/>
    </source>
</evidence>
<keyword evidence="1" id="KW-0813">Transport</keyword>
<evidence type="ECO:0000256" key="3">
    <source>
        <dbReference type="ARBA" id="ARBA00022840"/>
    </source>
</evidence>
<evidence type="ECO:0000313" key="6">
    <source>
        <dbReference type="Proteomes" id="UP000292685"/>
    </source>
</evidence>
<dbReference type="CDD" id="cd03293">
    <property type="entry name" value="ABC_NrtD_SsuB_transporters"/>
    <property type="match status" value="1"/>
</dbReference>
<dbReference type="Pfam" id="PF00005">
    <property type="entry name" value="ABC_tran"/>
    <property type="match status" value="1"/>
</dbReference>
<accession>A0A4V2G9R1</accession>
<dbReference type="EMBL" id="SHLA01000001">
    <property type="protein sequence ID" value="RZU61306.1"/>
    <property type="molecule type" value="Genomic_DNA"/>
</dbReference>
<dbReference type="PROSITE" id="PS00211">
    <property type="entry name" value="ABC_TRANSPORTER_1"/>
    <property type="match status" value="1"/>
</dbReference>
<dbReference type="AlphaFoldDB" id="A0A4V2G9R1"/>
<dbReference type="InterPro" id="IPR050166">
    <property type="entry name" value="ABC_transporter_ATP-bind"/>
</dbReference>